<gene>
    <name evidence="1" type="ORF">WSI_05285</name>
</gene>
<accession>A0ABM5NH61</accession>
<dbReference type="Proteomes" id="UP000011820">
    <property type="component" value="Chromosome"/>
</dbReference>
<sequence>MHQPSFLVSYPLVAVVIRLILKNFGCPLKRIVKVQKQAKSLANASQKLTVDQIDNSIMFLYPEQRQELAKRYKEKYNDVLIHLPD</sequence>
<keyword evidence="2" id="KW-1185">Reference proteome</keyword>
<evidence type="ECO:0000313" key="2">
    <source>
        <dbReference type="Proteomes" id="UP000011820"/>
    </source>
</evidence>
<protein>
    <submittedName>
        <fullName evidence="1">Uncharacterized protein</fullName>
    </submittedName>
</protein>
<dbReference type="EMBL" id="CP004005">
    <property type="protein sequence ID" value="AGH17414.1"/>
    <property type="molecule type" value="Genomic_DNA"/>
</dbReference>
<reference evidence="1 2" key="1">
    <citation type="journal article" date="2013" name="Genome Announc.">
        <title>Complete Genome Sequence of a Chinese Strain of 'Candidatus Liberibacter asiaticus'.</title>
        <authorList>
            <person name="Lin H."/>
            <person name="Han C.S."/>
            <person name="Liu B."/>
            <person name="Lou B."/>
            <person name="Bai X."/>
            <person name="Deng C."/>
            <person name="Civerolo E.L."/>
            <person name="Gupta G."/>
        </authorList>
    </citation>
    <scope>NUCLEOTIDE SEQUENCE [LARGE SCALE GENOMIC DNA]</scope>
    <source>
        <strain evidence="2">gxpsy</strain>
    </source>
</reference>
<proteinExistence type="predicted"/>
<name>A0ABM5NH61_LIBAS</name>
<evidence type="ECO:0000313" key="1">
    <source>
        <dbReference type="EMBL" id="AGH17414.1"/>
    </source>
</evidence>
<organism evidence="1 2">
    <name type="scientific">Candidatus Liberibacter asiaticus str. gxpsy</name>
    <dbReference type="NCBI Taxonomy" id="1174529"/>
    <lineage>
        <taxon>Bacteria</taxon>
        <taxon>Pseudomonadati</taxon>
        <taxon>Pseudomonadota</taxon>
        <taxon>Alphaproteobacteria</taxon>
        <taxon>Hyphomicrobiales</taxon>
        <taxon>Rhizobiaceae</taxon>
        <taxon>Liberibacter</taxon>
    </lineage>
</organism>